<dbReference type="EMBL" id="JACVVK020000002">
    <property type="protein sequence ID" value="KAK7508121.1"/>
    <property type="molecule type" value="Genomic_DNA"/>
</dbReference>
<name>A0ABD0M9K9_9CAEN</name>
<evidence type="ECO:0000313" key="3">
    <source>
        <dbReference type="Proteomes" id="UP001519460"/>
    </source>
</evidence>
<dbReference type="Proteomes" id="UP001519460">
    <property type="component" value="Unassembled WGS sequence"/>
</dbReference>
<evidence type="ECO:0000256" key="1">
    <source>
        <dbReference type="SAM" id="SignalP"/>
    </source>
</evidence>
<reference evidence="2 3" key="1">
    <citation type="journal article" date="2023" name="Sci. Data">
        <title>Genome assembly of the Korean intertidal mud-creeper Batillaria attramentaria.</title>
        <authorList>
            <person name="Patra A.K."/>
            <person name="Ho P.T."/>
            <person name="Jun S."/>
            <person name="Lee S.J."/>
            <person name="Kim Y."/>
            <person name="Won Y.J."/>
        </authorList>
    </citation>
    <scope>NUCLEOTIDE SEQUENCE [LARGE SCALE GENOMIC DNA]</scope>
    <source>
        <strain evidence="2">Wonlab-2016</strain>
    </source>
</reference>
<comment type="caution">
    <text evidence="2">The sequence shown here is derived from an EMBL/GenBank/DDBJ whole genome shotgun (WGS) entry which is preliminary data.</text>
</comment>
<dbReference type="AlphaFoldDB" id="A0ABD0M9K9"/>
<feature type="signal peptide" evidence="1">
    <location>
        <begin position="1"/>
        <end position="27"/>
    </location>
</feature>
<sequence length="74" mass="8394">EAFYIRHSIWFLYLLVVLAINMSLVMALQLSSQHVNLLQDRTTLDNLQGAPDQVGYVSHFQCHFAGQNQSSVQS</sequence>
<keyword evidence="3" id="KW-1185">Reference proteome</keyword>
<evidence type="ECO:0000313" key="2">
    <source>
        <dbReference type="EMBL" id="KAK7508121.1"/>
    </source>
</evidence>
<accession>A0ABD0M9K9</accession>
<organism evidence="2 3">
    <name type="scientific">Batillaria attramentaria</name>
    <dbReference type="NCBI Taxonomy" id="370345"/>
    <lineage>
        <taxon>Eukaryota</taxon>
        <taxon>Metazoa</taxon>
        <taxon>Spiralia</taxon>
        <taxon>Lophotrochozoa</taxon>
        <taxon>Mollusca</taxon>
        <taxon>Gastropoda</taxon>
        <taxon>Caenogastropoda</taxon>
        <taxon>Sorbeoconcha</taxon>
        <taxon>Cerithioidea</taxon>
        <taxon>Batillariidae</taxon>
        <taxon>Batillaria</taxon>
    </lineage>
</organism>
<feature type="chain" id="PRO_5044882122" evidence="1">
    <location>
        <begin position="28"/>
        <end position="74"/>
    </location>
</feature>
<keyword evidence="1" id="KW-0732">Signal</keyword>
<proteinExistence type="predicted"/>
<protein>
    <submittedName>
        <fullName evidence="2">Uncharacterized protein</fullName>
    </submittedName>
</protein>
<gene>
    <name evidence="2" type="ORF">BaRGS_00000360</name>
</gene>
<feature type="non-terminal residue" evidence="2">
    <location>
        <position position="1"/>
    </location>
</feature>